<evidence type="ECO:0000313" key="1">
    <source>
        <dbReference type="EMBL" id="MDT1064140.1"/>
    </source>
</evidence>
<evidence type="ECO:0000313" key="2">
    <source>
        <dbReference type="Proteomes" id="UP001251085"/>
    </source>
</evidence>
<gene>
    <name evidence="1" type="ORF">RM190_19920</name>
</gene>
<comment type="caution">
    <text evidence="1">The sequence shown here is derived from an EMBL/GenBank/DDBJ whole genome shotgun (WGS) entry which is preliminary data.</text>
</comment>
<proteinExistence type="predicted"/>
<dbReference type="SUPFAM" id="SSF46785">
    <property type="entry name" value="Winged helix' DNA-binding domain"/>
    <property type="match status" value="1"/>
</dbReference>
<dbReference type="Gene3D" id="1.10.10.10">
    <property type="entry name" value="Winged helix-like DNA-binding domain superfamily/Winged helix DNA-binding domain"/>
    <property type="match status" value="2"/>
</dbReference>
<dbReference type="InterPro" id="IPR036388">
    <property type="entry name" value="WH-like_DNA-bd_sf"/>
</dbReference>
<dbReference type="Proteomes" id="UP001251085">
    <property type="component" value="Unassembled WGS sequence"/>
</dbReference>
<dbReference type="RefSeq" id="WP_311761228.1">
    <property type="nucleotide sequence ID" value="NZ_JAVRQI010000018.1"/>
</dbReference>
<sequence length="405" mass="43473">MDPVITAAAHALARGDALGTLKRVALRDDPHARALRGIAMAQLGDLPRARELLRDAARDFGSGSALMVAKCNLAFAEISLVLRDLSGLMDLLQTTGSILERHGDRSNLAHATYLQARLALLLGRLGQAEDLLSSIDPAMMPSVSRPGYWLVAVGIAMRRVEAGKARLALHEAAHAAQAASVPALLAEVETARQAALAPAVRLIAEGKDRSLSLAELEKILASEKLVVDACRSLLRQGPDIIDLRGRPVLFGLLRNLAEAWPNDVPREHLLQRVFRARQADDSHRARLRVEIARLRKVLGPLAGVGATRLGYALKPKKGTPVVLAPPVQGPHADILALLADGEAWSSSGLALALDVSPRTVQRMLDALRRSGKVEWFGHGRSRRWTFAGVPGFPTGLLLPVNSIGE</sequence>
<dbReference type="InterPro" id="IPR036390">
    <property type="entry name" value="WH_DNA-bd_sf"/>
</dbReference>
<organism evidence="1 2">
    <name type="scientific">Paracoccus broussonetiae</name>
    <dbReference type="NCBI Taxonomy" id="3075834"/>
    <lineage>
        <taxon>Bacteria</taxon>
        <taxon>Pseudomonadati</taxon>
        <taxon>Pseudomonadota</taxon>
        <taxon>Alphaproteobacteria</taxon>
        <taxon>Rhodobacterales</taxon>
        <taxon>Paracoccaceae</taxon>
        <taxon>Paracoccus</taxon>
    </lineage>
</organism>
<accession>A0ABU3EIR8</accession>
<keyword evidence="2" id="KW-1185">Reference proteome</keyword>
<dbReference type="SUPFAM" id="SSF48452">
    <property type="entry name" value="TPR-like"/>
    <property type="match status" value="1"/>
</dbReference>
<name>A0ABU3EIR8_9RHOB</name>
<dbReference type="EMBL" id="JAVRQI010000018">
    <property type="protein sequence ID" value="MDT1064140.1"/>
    <property type="molecule type" value="Genomic_DNA"/>
</dbReference>
<reference evidence="2" key="1">
    <citation type="submission" date="2023-07" db="EMBL/GenBank/DDBJ databases">
        <title>Characterization of two Paracoccaceae strains isolated from Phycosphere and proposal of Xinfangfangia lacusdiani sp. nov.</title>
        <authorList>
            <person name="Deng Y."/>
            <person name="Zhang Y.Q."/>
        </authorList>
    </citation>
    <scope>NUCLEOTIDE SEQUENCE [LARGE SCALE GENOMIC DNA]</scope>
    <source>
        <strain evidence="2">CPCC 101403</strain>
    </source>
</reference>
<protein>
    <submittedName>
        <fullName evidence="1">HTH domain-containing protein</fullName>
    </submittedName>
</protein>
<dbReference type="InterPro" id="IPR011990">
    <property type="entry name" value="TPR-like_helical_dom_sf"/>
</dbReference>